<protein>
    <recommendedName>
        <fullName evidence="4">Apple domain-containing protein</fullName>
    </recommendedName>
</protein>
<gene>
    <name evidence="5" type="ORF">GDO81_023823</name>
</gene>
<dbReference type="InterPro" id="IPR003609">
    <property type="entry name" value="Pan_app"/>
</dbReference>
<evidence type="ECO:0000313" key="5">
    <source>
        <dbReference type="EMBL" id="KAG8543726.1"/>
    </source>
</evidence>
<dbReference type="PANTHER" id="PTHR33946">
    <property type="match status" value="1"/>
</dbReference>
<dbReference type="GO" id="GO:0005576">
    <property type="term" value="C:extracellular region"/>
    <property type="evidence" value="ECO:0007669"/>
    <property type="project" value="InterPro"/>
</dbReference>
<dbReference type="SMART" id="SM00223">
    <property type="entry name" value="APPLE"/>
    <property type="match status" value="1"/>
</dbReference>
<feature type="non-terminal residue" evidence="5">
    <location>
        <position position="1"/>
    </location>
</feature>
<dbReference type="SUPFAM" id="SSF57414">
    <property type="entry name" value="Hairpin loop containing domain-like"/>
    <property type="match status" value="1"/>
</dbReference>
<sequence>GGDPPLQPSVDFPGGDLLVTPSPDEASCQILCTNHPDCDFFSYHSVDPGTGQRRFDCHLKTSEPGVPETRKPDSGVTSGFSLPKTPEYLTRCLAPSYDGVEFVGNVLSFGFVTSREECEASCTRNPGCQFYTYYPAGSTG</sequence>
<dbReference type="Pfam" id="PF00024">
    <property type="entry name" value="PAN_1"/>
    <property type="match status" value="2"/>
</dbReference>
<accession>A0AAV6ZB56</accession>
<keyword evidence="1" id="KW-0677">Repeat</keyword>
<evidence type="ECO:0000256" key="1">
    <source>
        <dbReference type="ARBA" id="ARBA00022737"/>
    </source>
</evidence>
<dbReference type="GO" id="GO:0006508">
    <property type="term" value="P:proteolysis"/>
    <property type="evidence" value="ECO:0007669"/>
    <property type="project" value="InterPro"/>
</dbReference>
<feature type="domain" description="Apple" evidence="4">
    <location>
        <begin position="92"/>
        <end position="140"/>
    </location>
</feature>
<dbReference type="PROSITE" id="PS50948">
    <property type="entry name" value="PAN"/>
    <property type="match status" value="1"/>
</dbReference>
<evidence type="ECO:0000256" key="3">
    <source>
        <dbReference type="SAM" id="MobiDB-lite"/>
    </source>
</evidence>
<feature type="region of interest" description="Disordered" evidence="3">
    <location>
        <begin position="61"/>
        <end position="80"/>
    </location>
</feature>
<dbReference type="EMBL" id="WNYA01002958">
    <property type="protein sequence ID" value="KAG8543726.1"/>
    <property type="molecule type" value="Genomic_DNA"/>
</dbReference>
<dbReference type="Proteomes" id="UP000824782">
    <property type="component" value="Unassembled WGS sequence"/>
</dbReference>
<dbReference type="AlphaFoldDB" id="A0AAV6ZB56"/>
<dbReference type="PRINTS" id="PR00005">
    <property type="entry name" value="APPLEDOMAIN"/>
</dbReference>
<evidence type="ECO:0000313" key="6">
    <source>
        <dbReference type="Proteomes" id="UP000824782"/>
    </source>
</evidence>
<dbReference type="InterPro" id="IPR000177">
    <property type="entry name" value="Apple"/>
</dbReference>
<keyword evidence="6" id="KW-1185">Reference proteome</keyword>
<dbReference type="CDD" id="cd01100">
    <property type="entry name" value="APPLE_Factor_XI_like"/>
    <property type="match status" value="1"/>
</dbReference>
<reference evidence="5" key="1">
    <citation type="thesis" date="2020" institute="ProQuest LLC" country="789 East Eisenhower Parkway, Ann Arbor, MI, USA">
        <title>Comparative Genomics and Chromosome Evolution.</title>
        <authorList>
            <person name="Mudd A.B."/>
        </authorList>
    </citation>
    <scope>NUCLEOTIDE SEQUENCE</scope>
    <source>
        <strain evidence="5">237g6f4</strain>
        <tissue evidence="5">Blood</tissue>
    </source>
</reference>
<dbReference type="PANTHER" id="PTHR33946:SF4">
    <property type="entry name" value="COAGULATION FACTOR XI"/>
    <property type="match status" value="1"/>
</dbReference>
<comment type="caution">
    <text evidence="5">The sequence shown here is derived from an EMBL/GenBank/DDBJ whole genome shotgun (WGS) entry which is preliminary data.</text>
</comment>
<organism evidence="5 6">
    <name type="scientific">Engystomops pustulosus</name>
    <name type="common">Tungara frog</name>
    <name type="synonym">Physalaemus pustulosus</name>
    <dbReference type="NCBI Taxonomy" id="76066"/>
    <lineage>
        <taxon>Eukaryota</taxon>
        <taxon>Metazoa</taxon>
        <taxon>Chordata</taxon>
        <taxon>Craniata</taxon>
        <taxon>Vertebrata</taxon>
        <taxon>Euteleostomi</taxon>
        <taxon>Amphibia</taxon>
        <taxon>Batrachia</taxon>
        <taxon>Anura</taxon>
        <taxon>Neobatrachia</taxon>
        <taxon>Hyloidea</taxon>
        <taxon>Leptodactylidae</taxon>
        <taxon>Leiuperinae</taxon>
        <taxon>Engystomops</taxon>
    </lineage>
</organism>
<dbReference type="Gene3D" id="3.50.4.10">
    <property type="entry name" value="Hepatocyte Growth Factor"/>
    <property type="match status" value="2"/>
</dbReference>
<keyword evidence="2" id="KW-1015">Disulfide bond</keyword>
<evidence type="ECO:0000256" key="2">
    <source>
        <dbReference type="ARBA" id="ARBA00023157"/>
    </source>
</evidence>
<evidence type="ECO:0000259" key="4">
    <source>
        <dbReference type="PROSITE" id="PS50948"/>
    </source>
</evidence>
<name>A0AAV6ZB56_ENGPU</name>
<proteinExistence type="predicted"/>